<keyword evidence="3" id="KW-0175">Coiled coil</keyword>
<dbReference type="EMBL" id="JBHFQA010000008">
    <property type="protein sequence ID" value="KAL2094400.1"/>
    <property type="molecule type" value="Genomic_DNA"/>
</dbReference>
<proteinExistence type="predicted"/>
<feature type="region of interest" description="Disordered" evidence="4">
    <location>
        <begin position="91"/>
        <end position="110"/>
    </location>
</feature>
<dbReference type="Pfam" id="PF13873">
    <property type="entry name" value="Myb_DNA-bind_5"/>
    <property type="match status" value="1"/>
</dbReference>
<dbReference type="InterPro" id="IPR026103">
    <property type="entry name" value="HARBI1_animal"/>
</dbReference>
<dbReference type="Pfam" id="PF13359">
    <property type="entry name" value="DDE_Tnp_4"/>
    <property type="match status" value="1"/>
</dbReference>
<feature type="coiled-coil region" evidence="3">
    <location>
        <begin position="209"/>
        <end position="236"/>
    </location>
</feature>
<evidence type="ECO:0000259" key="5">
    <source>
        <dbReference type="Pfam" id="PF13359"/>
    </source>
</evidence>
<keyword evidence="2" id="KW-0479">Metal-binding</keyword>
<evidence type="ECO:0000313" key="7">
    <source>
        <dbReference type="EMBL" id="KAL2094400.1"/>
    </source>
</evidence>
<dbReference type="InterPro" id="IPR028002">
    <property type="entry name" value="Myb_DNA-bind_5"/>
</dbReference>
<dbReference type="PRINTS" id="PR02086">
    <property type="entry name" value="PUTNUCHARBI1"/>
</dbReference>
<name>A0ABD1K5I6_9TELE</name>
<comment type="caution">
    <text evidence="7">The sequence shown here is derived from an EMBL/GenBank/DDBJ whole genome shotgun (WGS) entry which is preliminary data.</text>
</comment>
<dbReference type="PANTHER" id="PTHR23098">
    <property type="entry name" value="AGAP001331-PA-RELATED"/>
    <property type="match status" value="1"/>
</dbReference>
<feature type="domain" description="DDE Tnp4" evidence="5">
    <location>
        <begin position="411"/>
        <end position="495"/>
    </location>
</feature>
<feature type="domain" description="Myb/SANT-like DNA-binding" evidence="6">
    <location>
        <begin position="15"/>
        <end position="90"/>
    </location>
</feature>
<gene>
    <name evidence="7" type="ORF">ACEWY4_009119</name>
</gene>
<evidence type="ECO:0000256" key="1">
    <source>
        <dbReference type="ARBA" id="ARBA00001968"/>
    </source>
</evidence>
<feature type="compositionally biased region" description="Low complexity" evidence="4">
    <location>
        <begin position="140"/>
        <end position="162"/>
    </location>
</feature>
<dbReference type="AlphaFoldDB" id="A0ABD1K5I6"/>
<accession>A0ABD1K5I6</accession>
<organism evidence="7 8">
    <name type="scientific">Coilia grayii</name>
    <name type="common">Gray's grenadier anchovy</name>
    <dbReference type="NCBI Taxonomy" id="363190"/>
    <lineage>
        <taxon>Eukaryota</taxon>
        <taxon>Metazoa</taxon>
        <taxon>Chordata</taxon>
        <taxon>Craniata</taxon>
        <taxon>Vertebrata</taxon>
        <taxon>Euteleostomi</taxon>
        <taxon>Actinopterygii</taxon>
        <taxon>Neopterygii</taxon>
        <taxon>Teleostei</taxon>
        <taxon>Clupei</taxon>
        <taxon>Clupeiformes</taxon>
        <taxon>Clupeoidei</taxon>
        <taxon>Engraulidae</taxon>
        <taxon>Coilinae</taxon>
        <taxon>Coilia</taxon>
    </lineage>
</organism>
<evidence type="ECO:0000313" key="8">
    <source>
        <dbReference type="Proteomes" id="UP001591681"/>
    </source>
</evidence>
<evidence type="ECO:0000256" key="4">
    <source>
        <dbReference type="SAM" id="MobiDB-lite"/>
    </source>
</evidence>
<comment type="cofactor">
    <cofactor evidence="1">
        <name>a divalent metal cation</name>
        <dbReference type="ChEBI" id="CHEBI:60240"/>
    </cofactor>
</comment>
<feature type="region of interest" description="Disordered" evidence="4">
    <location>
        <begin position="137"/>
        <end position="175"/>
    </location>
</feature>
<protein>
    <recommendedName>
        <fullName evidence="9">Nuclear apoptosis-inducing factor 1</fullName>
    </recommendedName>
</protein>
<dbReference type="PANTHER" id="PTHR23098:SF23">
    <property type="entry name" value="MYB-RELATED TRANSCRIPTION FACTOR, PARTNER OF PROFILIN-LIKE ISOFORM X2-RELATED"/>
    <property type="match status" value="1"/>
</dbReference>
<sequence>MLKGRASWGILSRAKQSFRPEEVQIILNEVARLKPVIFSRFNGKLDSRWKKQAWGGIARKLAAITDVARTGEEVRKKWQDFSSLEKRKAAAVRRDTTATGGGPSTTAPLTLEEDRAVSVLGSMASVGIEGGVDVHRARRTSPQTASPQPTSPQLTSPETTSPQPAPRSCSPTPASATLATLSEQCSCSQDLVQLKREKLEVLKELRYVVKEASAREARFQQEVLELKRAKLDLEAKRLLLAEQKLTRPALSVPVLWPEREGEMSDMRIWEGQGSPRSRLVEINATLRDNLAPLEVYTDAAHRLPRQDILQLLEVIGEDLRRPTRRSYALSPQTQLLAALRFYATGSFLQVVGDGHGLSRASVCRSVEAVTTALLRQVQAHIHFPDTREKKAIIQHHFFGHTRRLRIPGLRHRPGGHYVQGRVYPLRPYLFTPVANHQDAREAVYNEAHRVARGIVERSIGRWKMRFRCLHKSAGGFLITPAKASAVICVTANLHNIAVRARATCVPEEEEEEEEGNGGDMYRQVEDQRAQDCQAGFEARRRIISDFF</sequence>
<keyword evidence="8" id="KW-1185">Reference proteome</keyword>
<reference evidence="7 8" key="1">
    <citation type="submission" date="2024-09" db="EMBL/GenBank/DDBJ databases">
        <title>A chromosome-level genome assembly of Gray's grenadier anchovy, Coilia grayii.</title>
        <authorList>
            <person name="Fu Z."/>
        </authorList>
    </citation>
    <scope>NUCLEOTIDE SEQUENCE [LARGE SCALE GENOMIC DNA]</scope>
    <source>
        <strain evidence="7">G4</strain>
        <tissue evidence="7">Muscle</tissue>
    </source>
</reference>
<dbReference type="InterPro" id="IPR027806">
    <property type="entry name" value="HARBI1_dom"/>
</dbReference>
<dbReference type="Proteomes" id="UP001591681">
    <property type="component" value="Unassembled WGS sequence"/>
</dbReference>
<dbReference type="GO" id="GO:0046872">
    <property type="term" value="F:metal ion binding"/>
    <property type="evidence" value="ECO:0007669"/>
    <property type="project" value="UniProtKB-KW"/>
</dbReference>
<evidence type="ECO:0008006" key="9">
    <source>
        <dbReference type="Google" id="ProtNLM"/>
    </source>
</evidence>
<evidence type="ECO:0000256" key="3">
    <source>
        <dbReference type="SAM" id="Coils"/>
    </source>
</evidence>
<evidence type="ECO:0000259" key="6">
    <source>
        <dbReference type="Pfam" id="PF13873"/>
    </source>
</evidence>
<evidence type="ECO:0000256" key="2">
    <source>
        <dbReference type="ARBA" id="ARBA00022723"/>
    </source>
</evidence>